<dbReference type="RefSeq" id="XP_056469968.1">
    <property type="nucleotide sequence ID" value="XM_056622552.1"/>
</dbReference>
<evidence type="ECO:0000259" key="8">
    <source>
        <dbReference type="PROSITE" id="PS50850"/>
    </source>
</evidence>
<keyword evidence="10" id="KW-1185">Reference proteome</keyword>
<dbReference type="Pfam" id="PF00083">
    <property type="entry name" value="Sugar_tr"/>
    <property type="match status" value="1"/>
</dbReference>
<keyword evidence="5 7" id="KW-1133">Transmembrane helix</keyword>
<sequence>MAGKTTSQVPAEGLASLELTHGMQVLPSHSKPWWKTPHLLSLNCLIGFLLLYSSTVGYDISLMNGLQSLDQWQVFMNHPTGAWLGFINALQSLGSMVFQPVGAWSANRLGRRRTILIGYFWLALGVGLQVGAPDPKMFIASRMFIGIAGAWFQAAVILVTEIAYPSHRSLVTSVYMCLYYAGSLLSAWIAFGTRNIEGSWAWRIPSLMQIALPLLALPGTLLIPESPRWLIGQKRNEEARKILTRFHAGGDENSQLVVFEMDEITQSLTFERSIQNESRWIDCVKTSGNRYRFFLSVSLGIFAQWNGCGVVSYYLTMILDTIGITSVTEQTLINGFLQLWNLIMSCVGASLVDRAGRRALFLASTIIMLTSYIMITALSGSFTTAGTAALGTAVVPFLFIYYAGYDLAFTPLVVAYPAEIWTFSLRAKGVAISSMANYGALLFNQFINPIAFETIAWKYYFVFLIMLLIILGTIYQWYPETHGYSLEEIAVIFDGESARVTDVVGSKAELEEEQLGNIEHAEKVLG</sequence>
<evidence type="ECO:0000313" key="9">
    <source>
        <dbReference type="EMBL" id="KAJ5085290.1"/>
    </source>
</evidence>
<dbReference type="GeneID" id="81361531"/>
<keyword evidence="6 7" id="KW-0472">Membrane</keyword>
<dbReference type="GO" id="GO:0005351">
    <property type="term" value="F:carbohydrate:proton symporter activity"/>
    <property type="evidence" value="ECO:0007669"/>
    <property type="project" value="TreeGrafter"/>
</dbReference>
<feature type="transmembrane region" description="Helical" evidence="7">
    <location>
        <begin position="170"/>
        <end position="190"/>
    </location>
</feature>
<dbReference type="PANTHER" id="PTHR48022:SF3">
    <property type="entry name" value="HEXOSE TRANSPORTER PROTEIN (AFU_ORTHOLOGUE AFUA_8G04480)-RELATED"/>
    <property type="match status" value="1"/>
</dbReference>
<proteinExistence type="inferred from homology"/>
<dbReference type="InterPro" id="IPR020846">
    <property type="entry name" value="MFS_dom"/>
</dbReference>
<accession>A0A9W9JXN6</accession>
<evidence type="ECO:0000256" key="5">
    <source>
        <dbReference type="ARBA" id="ARBA00022989"/>
    </source>
</evidence>
<feature type="domain" description="Major facilitator superfamily (MFS) profile" evidence="8">
    <location>
        <begin position="45"/>
        <end position="482"/>
    </location>
</feature>
<dbReference type="Proteomes" id="UP001149074">
    <property type="component" value="Unassembled WGS sequence"/>
</dbReference>
<feature type="transmembrane region" description="Helical" evidence="7">
    <location>
        <begin position="80"/>
        <end position="102"/>
    </location>
</feature>
<dbReference type="EMBL" id="JAPQKI010000010">
    <property type="protein sequence ID" value="KAJ5085290.1"/>
    <property type="molecule type" value="Genomic_DNA"/>
</dbReference>
<evidence type="ECO:0000256" key="7">
    <source>
        <dbReference type="SAM" id="Phobius"/>
    </source>
</evidence>
<keyword evidence="4 7" id="KW-0812">Transmembrane</keyword>
<evidence type="ECO:0000256" key="3">
    <source>
        <dbReference type="ARBA" id="ARBA00022448"/>
    </source>
</evidence>
<evidence type="ECO:0000256" key="1">
    <source>
        <dbReference type="ARBA" id="ARBA00004141"/>
    </source>
</evidence>
<dbReference type="InterPro" id="IPR005828">
    <property type="entry name" value="MFS_sugar_transport-like"/>
</dbReference>
<gene>
    <name evidence="9" type="ORF">N7532_010061</name>
</gene>
<dbReference type="GO" id="GO:0016020">
    <property type="term" value="C:membrane"/>
    <property type="evidence" value="ECO:0007669"/>
    <property type="project" value="UniProtKB-SubCell"/>
</dbReference>
<feature type="transmembrane region" description="Helical" evidence="7">
    <location>
        <begin position="335"/>
        <end position="352"/>
    </location>
</feature>
<keyword evidence="3" id="KW-0813">Transport</keyword>
<comment type="similarity">
    <text evidence="2">Belongs to the major facilitator superfamily. Sugar transporter (TC 2.A.1.1) family.</text>
</comment>
<feature type="transmembrane region" description="Helical" evidence="7">
    <location>
        <begin position="359"/>
        <end position="379"/>
    </location>
</feature>
<evidence type="ECO:0000313" key="10">
    <source>
        <dbReference type="Proteomes" id="UP001149074"/>
    </source>
</evidence>
<dbReference type="InterPro" id="IPR050360">
    <property type="entry name" value="MFS_Sugar_Transporters"/>
</dbReference>
<evidence type="ECO:0000256" key="4">
    <source>
        <dbReference type="ARBA" id="ARBA00022692"/>
    </source>
</evidence>
<dbReference type="SUPFAM" id="SSF103473">
    <property type="entry name" value="MFS general substrate transporter"/>
    <property type="match status" value="1"/>
</dbReference>
<dbReference type="OrthoDB" id="6133115at2759"/>
<dbReference type="Gene3D" id="1.20.1250.20">
    <property type="entry name" value="MFS general substrate transporter like domains"/>
    <property type="match status" value="1"/>
</dbReference>
<comment type="caution">
    <text evidence="9">The sequence shown here is derived from an EMBL/GenBank/DDBJ whole genome shotgun (WGS) entry which is preliminary data.</text>
</comment>
<organism evidence="9 10">
    <name type="scientific">Penicillium argentinense</name>
    <dbReference type="NCBI Taxonomy" id="1131581"/>
    <lineage>
        <taxon>Eukaryota</taxon>
        <taxon>Fungi</taxon>
        <taxon>Dikarya</taxon>
        <taxon>Ascomycota</taxon>
        <taxon>Pezizomycotina</taxon>
        <taxon>Eurotiomycetes</taxon>
        <taxon>Eurotiomycetidae</taxon>
        <taxon>Eurotiales</taxon>
        <taxon>Aspergillaceae</taxon>
        <taxon>Penicillium</taxon>
    </lineage>
</organism>
<dbReference type="AlphaFoldDB" id="A0A9W9JXN6"/>
<comment type="subcellular location">
    <subcellularLocation>
        <location evidence="1">Membrane</location>
        <topology evidence="1">Multi-pass membrane protein</topology>
    </subcellularLocation>
</comment>
<dbReference type="PANTHER" id="PTHR48022">
    <property type="entry name" value="PLASTIDIC GLUCOSE TRANSPORTER 4"/>
    <property type="match status" value="1"/>
</dbReference>
<dbReference type="PROSITE" id="PS50850">
    <property type="entry name" value="MFS"/>
    <property type="match status" value="1"/>
</dbReference>
<evidence type="ECO:0000256" key="2">
    <source>
        <dbReference type="ARBA" id="ARBA00010992"/>
    </source>
</evidence>
<feature type="transmembrane region" description="Helical" evidence="7">
    <location>
        <begin position="210"/>
        <end position="231"/>
    </location>
</feature>
<reference evidence="9" key="1">
    <citation type="submission" date="2022-11" db="EMBL/GenBank/DDBJ databases">
        <authorList>
            <person name="Petersen C."/>
        </authorList>
    </citation>
    <scope>NUCLEOTIDE SEQUENCE</scope>
    <source>
        <strain evidence="9">IBT 30761</strain>
    </source>
</reference>
<feature type="transmembrane region" description="Helical" evidence="7">
    <location>
        <begin position="459"/>
        <end position="478"/>
    </location>
</feature>
<reference evidence="9" key="2">
    <citation type="journal article" date="2023" name="IMA Fungus">
        <title>Comparative genomic study of the Penicillium genus elucidates a diverse pangenome and 15 lateral gene transfer events.</title>
        <authorList>
            <person name="Petersen C."/>
            <person name="Sorensen T."/>
            <person name="Nielsen M.R."/>
            <person name="Sondergaard T.E."/>
            <person name="Sorensen J.L."/>
            <person name="Fitzpatrick D.A."/>
            <person name="Frisvad J.C."/>
            <person name="Nielsen K.L."/>
        </authorList>
    </citation>
    <scope>NUCLEOTIDE SEQUENCE</scope>
    <source>
        <strain evidence="9">IBT 30761</strain>
    </source>
</reference>
<protein>
    <recommendedName>
        <fullName evidence="8">Major facilitator superfamily (MFS) profile domain-containing protein</fullName>
    </recommendedName>
</protein>
<feature type="transmembrane region" description="Helical" evidence="7">
    <location>
        <begin position="293"/>
        <end position="315"/>
    </location>
</feature>
<feature type="transmembrane region" description="Helical" evidence="7">
    <location>
        <begin position="138"/>
        <end position="158"/>
    </location>
</feature>
<evidence type="ECO:0000256" key="6">
    <source>
        <dbReference type="ARBA" id="ARBA00023136"/>
    </source>
</evidence>
<feature type="transmembrane region" description="Helical" evidence="7">
    <location>
        <begin position="114"/>
        <end position="132"/>
    </location>
</feature>
<feature type="transmembrane region" description="Helical" evidence="7">
    <location>
        <begin position="39"/>
        <end position="60"/>
    </location>
</feature>
<dbReference type="InterPro" id="IPR036259">
    <property type="entry name" value="MFS_trans_sf"/>
</dbReference>
<name>A0A9W9JXN6_9EURO</name>
<dbReference type="FunFam" id="1.20.1250.20:FF:000134">
    <property type="entry name" value="MFS sugar transporter protein"/>
    <property type="match status" value="1"/>
</dbReference>